<dbReference type="SUPFAM" id="SSF160904">
    <property type="entry name" value="Jann2411-like"/>
    <property type="match status" value="1"/>
</dbReference>
<dbReference type="Pfam" id="PF11706">
    <property type="entry name" value="zf-CGNR"/>
    <property type="match status" value="1"/>
</dbReference>
<dbReference type="InterPro" id="IPR021005">
    <property type="entry name" value="Znf_CGNR"/>
</dbReference>
<dbReference type="KEGG" id="aab:A4R43_08880"/>
<protein>
    <recommendedName>
        <fullName evidence="1">Zinc finger CGNR domain-containing protein</fullName>
    </recommendedName>
</protein>
<gene>
    <name evidence="2" type="ORF">A4R43_08880</name>
</gene>
<evidence type="ECO:0000313" key="2">
    <source>
        <dbReference type="EMBL" id="AXB42633.1"/>
    </source>
</evidence>
<dbReference type="Gene3D" id="1.10.3300.10">
    <property type="entry name" value="Jann2411-like domain"/>
    <property type="match status" value="1"/>
</dbReference>
<dbReference type="PANTHER" id="PTHR35525:SF3">
    <property type="entry name" value="BLL6575 PROTEIN"/>
    <property type="match status" value="1"/>
</dbReference>
<keyword evidence="3" id="KW-1185">Reference proteome</keyword>
<dbReference type="RefSeq" id="WP_113691895.1">
    <property type="nucleotide sequence ID" value="NZ_CP015163.1"/>
</dbReference>
<dbReference type="OrthoDB" id="3531194at2"/>
<name>A0A344L3K9_9PSEU</name>
<evidence type="ECO:0000313" key="3">
    <source>
        <dbReference type="Proteomes" id="UP000250434"/>
    </source>
</evidence>
<dbReference type="AlphaFoldDB" id="A0A344L3K9"/>
<sequence length="172" mass="18658">MHFNPYGGAAAQVAAGLVNLGHAPAGELVAMMRSCGMTLRGLTAPEAAAAAEWGDRLRPVFAESDVDRRVELVNELLADSACRPFISRHDGLPAHLHYASEHSGTLRRLQAYTAGGLAHLLCEEPERLGGCAREGCGTVYVDTSRNGRRRFCTTKCANRVYVTDHRNRRRAG</sequence>
<dbReference type="InterPro" id="IPR023286">
    <property type="entry name" value="ABATE_dom_sf"/>
</dbReference>
<feature type="domain" description="Zinc finger CGNR" evidence="1">
    <location>
        <begin position="127"/>
        <end position="169"/>
    </location>
</feature>
<reference evidence="2 3" key="1">
    <citation type="submission" date="2016-04" db="EMBL/GenBank/DDBJ databases">
        <title>Complete genome sequence and analysis of deep-sea sediment isolate, Amycolatopsis sp. WP1.</title>
        <authorList>
            <person name="Wang H."/>
            <person name="Chen S."/>
            <person name="Wu Q."/>
        </authorList>
    </citation>
    <scope>NUCLEOTIDE SEQUENCE [LARGE SCALE GENOMIC DNA]</scope>
    <source>
        <strain evidence="2 3">WP1</strain>
    </source>
</reference>
<dbReference type="Proteomes" id="UP000250434">
    <property type="component" value="Chromosome"/>
</dbReference>
<dbReference type="EMBL" id="CP015163">
    <property type="protein sequence ID" value="AXB42633.1"/>
    <property type="molecule type" value="Genomic_DNA"/>
</dbReference>
<evidence type="ECO:0000259" key="1">
    <source>
        <dbReference type="Pfam" id="PF11706"/>
    </source>
</evidence>
<dbReference type="InterPro" id="IPR010852">
    <property type="entry name" value="ABATE"/>
</dbReference>
<dbReference type="PANTHER" id="PTHR35525">
    <property type="entry name" value="BLL6575 PROTEIN"/>
    <property type="match status" value="1"/>
</dbReference>
<proteinExistence type="predicted"/>
<organism evidence="2 3">
    <name type="scientific">Amycolatopsis albispora</name>
    <dbReference type="NCBI Taxonomy" id="1804986"/>
    <lineage>
        <taxon>Bacteria</taxon>
        <taxon>Bacillati</taxon>
        <taxon>Actinomycetota</taxon>
        <taxon>Actinomycetes</taxon>
        <taxon>Pseudonocardiales</taxon>
        <taxon>Pseudonocardiaceae</taxon>
        <taxon>Amycolatopsis</taxon>
    </lineage>
</organism>
<accession>A0A344L3K9</accession>